<dbReference type="GO" id="GO:0046503">
    <property type="term" value="P:glycerolipid catabolic process"/>
    <property type="evidence" value="ECO:0007669"/>
    <property type="project" value="TreeGrafter"/>
</dbReference>
<dbReference type="Gene3D" id="3.40.50.1820">
    <property type="entry name" value="alpha/beta hydrolase"/>
    <property type="match status" value="1"/>
</dbReference>
<dbReference type="AlphaFoldDB" id="A0A4D4LQC5"/>
<dbReference type="OrthoDB" id="3210164at2"/>
<dbReference type="PANTHER" id="PTHR43433:SF5">
    <property type="entry name" value="AB HYDROLASE-1 DOMAIN-CONTAINING PROTEIN"/>
    <property type="match status" value="1"/>
</dbReference>
<dbReference type="InterPro" id="IPR029058">
    <property type="entry name" value="AB_hydrolase_fold"/>
</dbReference>
<comment type="caution">
    <text evidence="2">The sequence shown here is derived from an EMBL/GenBank/DDBJ whole genome shotgun (WGS) entry which is preliminary data.</text>
</comment>
<name>A0A4D4LQC5_STRVO</name>
<dbReference type="Proteomes" id="UP000301309">
    <property type="component" value="Unassembled WGS sequence"/>
</dbReference>
<feature type="domain" description="AB hydrolase-1" evidence="1">
    <location>
        <begin position="22"/>
        <end position="203"/>
    </location>
</feature>
<reference evidence="2 3" key="1">
    <citation type="journal article" date="2020" name="Int. J. Syst. Evol. Microbiol.">
        <title>Reclassification of Streptomyces castelarensis and Streptomyces sporoclivatus as later heterotypic synonyms of Streptomyces antimycoticus.</title>
        <authorList>
            <person name="Komaki H."/>
            <person name="Tamura T."/>
        </authorList>
    </citation>
    <scope>NUCLEOTIDE SEQUENCE [LARGE SCALE GENOMIC DNA]</scope>
    <source>
        <strain evidence="2 3">NBRC 13459</strain>
    </source>
</reference>
<organism evidence="2 3">
    <name type="scientific">Streptomyces violaceusniger</name>
    <dbReference type="NCBI Taxonomy" id="68280"/>
    <lineage>
        <taxon>Bacteria</taxon>
        <taxon>Bacillati</taxon>
        <taxon>Actinomycetota</taxon>
        <taxon>Actinomycetes</taxon>
        <taxon>Kitasatosporales</taxon>
        <taxon>Streptomycetaceae</taxon>
        <taxon>Streptomyces</taxon>
        <taxon>Streptomyces violaceusniger group</taxon>
    </lineage>
</organism>
<dbReference type="GO" id="GO:0004806">
    <property type="term" value="F:triacylglycerol lipase activity"/>
    <property type="evidence" value="ECO:0007669"/>
    <property type="project" value="TreeGrafter"/>
</dbReference>
<dbReference type="InterPro" id="IPR000073">
    <property type="entry name" value="AB_hydrolase_1"/>
</dbReference>
<dbReference type="EMBL" id="BJHW01000002">
    <property type="protein sequence ID" value="GDY60397.1"/>
    <property type="molecule type" value="Genomic_DNA"/>
</dbReference>
<gene>
    <name evidence="2" type="ORF">SVIO_110200</name>
</gene>
<dbReference type="SUPFAM" id="SSF53474">
    <property type="entry name" value="alpha/beta-Hydrolases"/>
    <property type="match status" value="1"/>
</dbReference>
<keyword evidence="2" id="KW-0378">Hydrolase</keyword>
<accession>A0A4D4LQC5</accession>
<dbReference type="Pfam" id="PF00561">
    <property type="entry name" value="Abhydrolase_1"/>
    <property type="match status" value="1"/>
</dbReference>
<evidence type="ECO:0000313" key="3">
    <source>
        <dbReference type="Proteomes" id="UP000301309"/>
    </source>
</evidence>
<dbReference type="PANTHER" id="PTHR43433">
    <property type="entry name" value="HYDROLASE, ALPHA/BETA FOLD FAMILY PROTEIN"/>
    <property type="match status" value="1"/>
</dbReference>
<evidence type="ECO:0000313" key="2">
    <source>
        <dbReference type="EMBL" id="GDY60397.1"/>
    </source>
</evidence>
<proteinExistence type="predicted"/>
<sequence>MRSGMLPVDGAELYYEVRGTGPALLLIVGAGGDGGLIAGLAENLANAFTVINYDRRGNSRSTGRGGATMTLTQQASDAKALIDEFAGGKALVFGNSGGAIIGLTLAAQHPEVVRGLIAHEPPAVKALPEGDPERDFFEKMGELVDKEGPQAAGAAFAEFVRGEGTYAWDEEVQKRFLGNLKHLFITEWPGFTGFVPDYDALSKAEFPIVLAAGAEDRGLNYARPSIEIAKKIGASWAEFPGIHMEFNRDAALFGAGLRTLLTEMHSRTADVPDQWKYEG</sequence>
<protein>
    <submittedName>
        <fullName evidence="2">Alpha/beta hydrolase</fullName>
    </submittedName>
</protein>
<dbReference type="InterPro" id="IPR050471">
    <property type="entry name" value="AB_hydrolase"/>
</dbReference>
<dbReference type="RefSeq" id="WP_137982218.1">
    <property type="nucleotide sequence ID" value="NZ_BAAASO010000052.1"/>
</dbReference>
<evidence type="ECO:0000259" key="1">
    <source>
        <dbReference type="Pfam" id="PF00561"/>
    </source>
</evidence>
<keyword evidence="3" id="KW-1185">Reference proteome</keyword>